<keyword evidence="2" id="KW-1185">Reference proteome</keyword>
<dbReference type="PROSITE" id="PS51257">
    <property type="entry name" value="PROKAR_LIPOPROTEIN"/>
    <property type="match status" value="1"/>
</dbReference>
<dbReference type="InterPro" id="IPR021308">
    <property type="entry name" value="GfcB"/>
</dbReference>
<dbReference type="OrthoDB" id="6237231at2"/>
<dbReference type="SUPFAM" id="SSF159270">
    <property type="entry name" value="YmcC-like"/>
    <property type="match status" value="1"/>
</dbReference>
<keyword evidence="1" id="KW-0449">Lipoprotein</keyword>
<protein>
    <submittedName>
        <fullName evidence="1">Group 4 capsule polysaccharide lipoprotein gfcB, YjbF</fullName>
    </submittedName>
</protein>
<dbReference type="InterPro" id="IPR023373">
    <property type="entry name" value="YmcC_sf"/>
</dbReference>
<proteinExistence type="predicted"/>
<evidence type="ECO:0000313" key="1">
    <source>
        <dbReference type="EMBL" id="SIT07722.1"/>
    </source>
</evidence>
<gene>
    <name evidence="1" type="ORF">SAMN05421580_109189</name>
</gene>
<dbReference type="EMBL" id="FTOG01000009">
    <property type="protein sequence ID" value="SIT07722.1"/>
    <property type="molecule type" value="Genomic_DNA"/>
</dbReference>
<dbReference type="Gene3D" id="2.40.360.10">
    <property type="entry name" value="YmcC-like"/>
    <property type="match status" value="1"/>
</dbReference>
<reference evidence="2" key="1">
    <citation type="submission" date="2017-01" db="EMBL/GenBank/DDBJ databases">
        <authorList>
            <person name="Varghese N."/>
            <person name="Submissions S."/>
        </authorList>
    </citation>
    <scope>NUCLEOTIDE SEQUENCE [LARGE SCALE GENOMIC DNA]</scope>
    <source>
        <strain evidence="2">DSM 19945</strain>
    </source>
</reference>
<dbReference type="Proteomes" id="UP000186221">
    <property type="component" value="Unassembled WGS sequence"/>
</dbReference>
<accession>A0A1N7PAS5</accession>
<dbReference type="Pfam" id="PF11102">
    <property type="entry name" value="YjbF"/>
    <property type="match status" value="1"/>
</dbReference>
<sequence>MSTMMRKWRLGALAMAVLVAAGCSHDSAREDRQGGLFRAMTADLKGKVAARRAKSEGVTAPDPEAMAREALALNQGPLLFSTRENAGTGPAVLGMIGENGPMRTYATPQMQTLMLRNGLVVGTRGLGHDMMSAEVDEVATLIHARRAGTGARVIRLLDGLGTERPLPLTCTVAPAQTGAKYSFAGRDWNGTVMAEHCTGQGFDFTNSYLVTSSGQIATSRQWVTPELGYFTLQVLRP</sequence>
<dbReference type="AlphaFoldDB" id="A0A1N7PAS5"/>
<evidence type="ECO:0000313" key="2">
    <source>
        <dbReference type="Proteomes" id="UP000186221"/>
    </source>
</evidence>
<organism evidence="1 2">
    <name type="scientific">Rhodobacter aestuarii</name>
    <dbReference type="NCBI Taxonomy" id="453582"/>
    <lineage>
        <taxon>Bacteria</taxon>
        <taxon>Pseudomonadati</taxon>
        <taxon>Pseudomonadota</taxon>
        <taxon>Alphaproteobacteria</taxon>
        <taxon>Rhodobacterales</taxon>
        <taxon>Rhodobacter group</taxon>
        <taxon>Rhodobacter</taxon>
    </lineage>
</organism>
<dbReference type="STRING" id="453582.SAMN05421580_109189"/>
<name>A0A1N7PAS5_9RHOB</name>